<dbReference type="InterPro" id="IPR029058">
    <property type="entry name" value="AB_hydrolase_fold"/>
</dbReference>
<organism evidence="1">
    <name type="scientific">Talaromyces marneffei PM1</name>
    <dbReference type="NCBI Taxonomy" id="1077442"/>
    <lineage>
        <taxon>Eukaryota</taxon>
        <taxon>Fungi</taxon>
        <taxon>Dikarya</taxon>
        <taxon>Ascomycota</taxon>
        <taxon>Pezizomycotina</taxon>
        <taxon>Eurotiomycetes</taxon>
        <taxon>Eurotiomycetidae</taxon>
        <taxon>Eurotiales</taxon>
        <taxon>Trichocomaceae</taxon>
        <taxon>Talaromyces</taxon>
        <taxon>Talaromyces sect. Talaromyces</taxon>
    </lineage>
</organism>
<dbReference type="Gene3D" id="3.40.50.1820">
    <property type="entry name" value="alpha/beta hydrolase"/>
    <property type="match status" value="1"/>
</dbReference>
<accession>A0A093XYE7</accession>
<dbReference type="HOGENOM" id="CLU_400705_0_0_1"/>
<gene>
    <name evidence="1" type="ORF">GQ26_0070500</name>
</gene>
<name>A0A093XYE7_TALMA</name>
<dbReference type="PANTHER" id="PTHR31591:SF1">
    <property type="entry name" value="UPF0613 PROTEIN PB24D3.06C"/>
    <property type="match status" value="1"/>
</dbReference>
<evidence type="ECO:0000313" key="1">
    <source>
        <dbReference type="EMBL" id="KFX50283.1"/>
    </source>
</evidence>
<dbReference type="Pfam" id="PF08538">
    <property type="entry name" value="DUF1749"/>
    <property type="match status" value="2"/>
</dbReference>
<dbReference type="AlphaFoldDB" id="A0A093XYE7"/>
<proteinExistence type="predicted"/>
<dbReference type="InterPro" id="IPR013744">
    <property type="entry name" value="SidJ"/>
</dbReference>
<sequence length="687" mass="76085">MYRRNTLCTLFAARIGKPKGSRNRKTLARLREAAFHAAKYQTSCPTPPYAFNPAPLSVSPHSIPLTPDWITPEYSMPTMQNTSYAPYIWISPQPTPTPPENIDMRLSALQVHDNLLMYQQQQTSLTRPFESHPHSSQLITTPANTGNTDFILPSQEANNYTATWQARVPTCDCFHWQTSNLVSLHALKSSAGIMQYSTFGELLQYLTTTIVACHQTVACQSCEKSSSMMHLLIASLQMVFDHLEALLSSEQLDSSSFPSTSNSMIPQDPHSEQQKIIKMMQIRHMLIKTQNTLKNIRETVLPTQQRFSIDSAISGFGEIAAGSSSDPDCLYQSVDKLQGEIGSLLSRLNTYFHPLIAPVLQQKSQSFAMGGFHGVVGTQDAGKVHHVTERLVAFEYITSSANEKPHSLVFIGGLGDGLCTVPYLKNLSAGLESTEWSLFSFIPNSAYDMWGTGRLGQDIEDIAQCIEYITNYKKQSLPASQTNKSPKIVIMGHSTGSQDVLHYLYSPNPLPTDTVFDKGLRHIDRPALDGAIMQAPVSDREAILDGITDEYGKFRDAEVEARRFLSLASPDGPENPGEDDVFSSDLSDKRLQETFGMIATRDLLKTKLLVVYSGSDEYVPKKVDKVKLLERWKAASNKSFQKVWDDENSGIVPGASHNIGGDGEGNAREDLVKRVKAYLKDVASATT</sequence>
<dbReference type="SUPFAM" id="SSF53474">
    <property type="entry name" value="alpha/beta-Hydrolases"/>
    <property type="match status" value="1"/>
</dbReference>
<comment type="caution">
    <text evidence="1">The sequence shown here is derived from an EMBL/GenBank/DDBJ whole genome shotgun (WGS) entry which is preliminary data.</text>
</comment>
<dbReference type="EMBL" id="JPOX01000007">
    <property type="protein sequence ID" value="KFX50283.1"/>
    <property type="molecule type" value="Genomic_DNA"/>
</dbReference>
<protein>
    <submittedName>
        <fullName evidence="1">Uncharacterized protein</fullName>
    </submittedName>
</protein>
<reference evidence="1" key="1">
    <citation type="journal article" date="2014" name="PLoS Genet.">
        <title>Signature Gene Expression Reveals Novel Clues to the Molecular Mechanisms of Dimorphic Transition in Penicillium marneffei.</title>
        <authorList>
            <person name="Yang E."/>
            <person name="Wang G."/>
            <person name="Cai J."/>
            <person name="Woo P.C."/>
            <person name="Lau S.K."/>
            <person name="Yuen K.-Y."/>
            <person name="Chow W.-N."/>
            <person name="Lin X."/>
        </authorList>
    </citation>
    <scope>NUCLEOTIDE SEQUENCE [LARGE SCALE GENOMIC DNA]</scope>
    <source>
        <strain evidence="1">PM1</strain>
    </source>
</reference>
<dbReference type="PANTHER" id="PTHR31591">
    <property type="entry name" value="UPF0613 PROTEIN PB24D3.06C"/>
    <property type="match status" value="1"/>
</dbReference>